<dbReference type="EMBL" id="JAGTJR010000014">
    <property type="protein sequence ID" value="KAH7049433.1"/>
    <property type="molecule type" value="Genomic_DNA"/>
</dbReference>
<keyword evidence="4" id="KW-1185">Reference proteome</keyword>
<evidence type="ECO:0000313" key="3">
    <source>
        <dbReference type="EMBL" id="KAH7049433.1"/>
    </source>
</evidence>
<accession>A0ABQ8GA49</accession>
<dbReference type="Proteomes" id="UP000774617">
    <property type="component" value="Unassembled WGS sequence"/>
</dbReference>
<dbReference type="Gene3D" id="3.80.10.10">
    <property type="entry name" value="Ribonuclease Inhibitor"/>
    <property type="match status" value="1"/>
</dbReference>
<dbReference type="SUPFAM" id="SSF81383">
    <property type="entry name" value="F-box domain"/>
    <property type="match status" value="1"/>
</dbReference>
<feature type="compositionally biased region" description="Low complexity" evidence="1">
    <location>
        <begin position="690"/>
        <end position="708"/>
    </location>
</feature>
<feature type="domain" description="F-box" evidence="2">
    <location>
        <begin position="18"/>
        <end position="63"/>
    </location>
</feature>
<dbReference type="InterPro" id="IPR036047">
    <property type="entry name" value="F-box-like_dom_sf"/>
</dbReference>
<evidence type="ECO:0000259" key="2">
    <source>
        <dbReference type="PROSITE" id="PS50181"/>
    </source>
</evidence>
<dbReference type="SUPFAM" id="SSF52047">
    <property type="entry name" value="RNI-like"/>
    <property type="match status" value="1"/>
</dbReference>
<dbReference type="InterPro" id="IPR032675">
    <property type="entry name" value="LRR_dom_sf"/>
</dbReference>
<gene>
    <name evidence="3" type="ORF">B0J12DRAFT_105177</name>
</gene>
<reference evidence="3 4" key="1">
    <citation type="journal article" date="2021" name="Nat. Commun.">
        <title>Genetic determinants of endophytism in the Arabidopsis root mycobiome.</title>
        <authorList>
            <person name="Mesny F."/>
            <person name="Miyauchi S."/>
            <person name="Thiergart T."/>
            <person name="Pickel B."/>
            <person name="Atanasova L."/>
            <person name="Karlsson M."/>
            <person name="Huettel B."/>
            <person name="Barry K.W."/>
            <person name="Haridas S."/>
            <person name="Chen C."/>
            <person name="Bauer D."/>
            <person name="Andreopoulos W."/>
            <person name="Pangilinan J."/>
            <person name="LaButti K."/>
            <person name="Riley R."/>
            <person name="Lipzen A."/>
            <person name="Clum A."/>
            <person name="Drula E."/>
            <person name="Henrissat B."/>
            <person name="Kohler A."/>
            <person name="Grigoriev I.V."/>
            <person name="Martin F.M."/>
            <person name="Hacquard S."/>
        </authorList>
    </citation>
    <scope>NUCLEOTIDE SEQUENCE [LARGE SCALE GENOMIC DNA]</scope>
    <source>
        <strain evidence="3 4">MPI-SDFR-AT-0080</strain>
    </source>
</reference>
<dbReference type="PROSITE" id="PS50181">
    <property type="entry name" value="FBOX"/>
    <property type="match status" value="1"/>
</dbReference>
<organism evidence="3 4">
    <name type="scientific">Macrophomina phaseolina</name>
    <dbReference type="NCBI Taxonomy" id="35725"/>
    <lineage>
        <taxon>Eukaryota</taxon>
        <taxon>Fungi</taxon>
        <taxon>Dikarya</taxon>
        <taxon>Ascomycota</taxon>
        <taxon>Pezizomycotina</taxon>
        <taxon>Dothideomycetes</taxon>
        <taxon>Dothideomycetes incertae sedis</taxon>
        <taxon>Botryosphaeriales</taxon>
        <taxon>Botryosphaeriaceae</taxon>
        <taxon>Macrophomina</taxon>
    </lineage>
</organism>
<feature type="compositionally biased region" description="Acidic residues" evidence="1">
    <location>
        <begin position="649"/>
        <end position="659"/>
    </location>
</feature>
<sequence length="725" mass="82813">MKLRSHARATASPASPSRAGLYDLPPELLDWVVAYADAVDLLNLSLVCKSLNRLVAARLYAEYTNTNLQYRRPISKFLLQVTTHPNLAHHVRRLELGVWNTKLVFLHPGFRRQVLPLQDDHFDRLVDAARRSRLVDPDRDYADLRPIEKNNELWAELGPSYDSDGYTSDDLTELASEFDSDRSTPPPRPKPHSDVEFLRCLKRGLEDPQVILLLASLPRLKQLSIRGPHMSQGLAWDALCANSLQSLTKLKLAGNSNDSTWNIAELNAIIHLPSLRELHSYMATSDEWDDIVSRSLQVAPNSLSLTHLYFERCALGNKTIRNILEGCNALESFSYVAGGRYVGYEQFSAKKLKEHLLKHKDTLKYLALDLSHWDFPYHFKSFKSMTDFTALEKVVFDYGTLRWRSSRLAIPLVHDEDADEDDDDYDIHAANTQPPLPDLLPKSLRELVIFQAPPVIVENLMAFETACQDQHPHLKSVKIHTSKRRIAKVEDHKRLAQLFKERGIDYSEPPIDLQFPIPQMHDWIMDPKVRRMMRWNPKDKKYQAFNTRPTYRRFCEDVLHENTTANGGSWDPSMNFAYGFEDDLISYLDDQFEFDGDLSSSDDGDLDAEMALATAEQAMIEHEMQQFEAFMQAHIPGPPNLNMNADPNADLDNDEEFDSEFSSSDDSYFDDADLSLSEYDDYDDEDDINIDGSNPSSGSTSSLDSENSFGGFGDLMAYYEWDMFS</sequence>
<comment type="caution">
    <text evidence="3">The sequence shown here is derived from an EMBL/GenBank/DDBJ whole genome shotgun (WGS) entry which is preliminary data.</text>
</comment>
<dbReference type="Pfam" id="PF12937">
    <property type="entry name" value="F-box-like"/>
    <property type="match status" value="1"/>
</dbReference>
<dbReference type="CDD" id="cd09917">
    <property type="entry name" value="F-box_SF"/>
    <property type="match status" value="1"/>
</dbReference>
<feature type="compositionally biased region" description="Acidic residues" evidence="1">
    <location>
        <begin position="667"/>
        <end position="689"/>
    </location>
</feature>
<feature type="region of interest" description="Disordered" evidence="1">
    <location>
        <begin position="634"/>
        <end position="710"/>
    </location>
</feature>
<protein>
    <recommendedName>
        <fullName evidence="2">F-box domain-containing protein</fullName>
    </recommendedName>
</protein>
<evidence type="ECO:0000313" key="4">
    <source>
        <dbReference type="Proteomes" id="UP000774617"/>
    </source>
</evidence>
<proteinExistence type="predicted"/>
<dbReference type="InterPro" id="IPR001810">
    <property type="entry name" value="F-box_dom"/>
</dbReference>
<dbReference type="SMART" id="SM00256">
    <property type="entry name" value="FBOX"/>
    <property type="match status" value="1"/>
</dbReference>
<name>A0ABQ8GA49_9PEZI</name>
<evidence type="ECO:0000256" key="1">
    <source>
        <dbReference type="SAM" id="MobiDB-lite"/>
    </source>
</evidence>